<dbReference type="OrthoDB" id="7560468at2"/>
<feature type="domain" description="SnoaL-like" evidence="1">
    <location>
        <begin position="7"/>
        <end position="108"/>
    </location>
</feature>
<protein>
    <recommendedName>
        <fullName evidence="1">SnoaL-like domain-containing protein</fullName>
    </recommendedName>
</protein>
<dbReference type="InterPro" id="IPR032710">
    <property type="entry name" value="NTF2-like_dom_sf"/>
</dbReference>
<dbReference type="InterPro" id="IPR037401">
    <property type="entry name" value="SnoaL-like"/>
</dbReference>
<accession>A0A1B2HQS4</accession>
<dbReference type="KEGG" id="led:BBK82_32670"/>
<dbReference type="RefSeq" id="WP_065918427.1">
    <property type="nucleotide sequence ID" value="NZ_CP016793.1"/>
</dbReference>
<sequence length="119" mass="12927">MTRTEMVRSMCASVDAGDAEAFGAWFAETATYTFGNNDPLVGRAAVVRATAAAVQGLPWVRHVVDQVAEVGDQLFCRFTIETATRDGSEVALPCVTVIWMDDDQIVDYRVHMDISPALG</sequence>
<dbReference type="SUPFAM" id="SSF54427">
    <property type="entry name" value="NTF2-like"/>
    <property type="match status" value="1"/>
</dbReference>
<dbReference type="Proteomes" id="UP000093053">
    <property type="component" value="Chromosome"/>
</dbReference>
<keyword evidence="3" id="KW-1185">Reference proteome</keyword>
<evidence type="ECO:0000313" key="2">
    <source>
        <dbReference type="EMBL" id="ANZ40086.1"/>
    </source>
</evidence>
<dbReference type="EMBL" id="CP016793">
    <property type="protein sequence ID" value="ANZ40086.1"/>
    <property type="molecule type" value="Genomic_DNA"/>
</dbReference>
<evidence type="ECO:0000313" key="3">
    <source>
        <dbReference type="Proteomes" id="UP000093053"/>
    </source>
</evidence>
<proteinExistence type="predicted"/>
<evidence type="ECO:0000259" key="1">
    <source>
        <dbReference type="Pfam" id="PF12680"/>
    </source>
</evidence>
<name>A0A1B2HQS4_9PSEU</name>
<dbReference type="Gene3D" id="3.10.450.50">
    <property type="match status" value="1"/>
</dbReference>
<gene>
    <name evidence="2" type="ORF">BBK82_32670</name>
</gene>
<organism evidence="2 3">
    <name type="scientific">Lentzea guizhouensis</name>
    <dbReference type="NCBI Taxonomy" id="1586287"/>
    <lineage>
        <taxon>Bacteria</taxon>
        <taxon>Bacillati</taxon>
        <taxon>Actinomycetota</taxon>
        <taxon>Actinomycetes</taxon>
        <taxon>Pseudonocardiales</taxon>
        <taxon>Pseudonocardiaceae</taxon>
        <taxon>Lentzea</taxon>
    </lineage>
</organism>
<dbReference type="AlphaFoldDB" id="A0A1B2HQS4"/>
<dbReference type="Pfam" id="PF12680">
    <property type="entry name" value="SnoaL_2"/>
    <property type="match status" value="1"/>
</dbReference>
<reference evidence="2 3" key="1">
    <citation type="submission" date="2016-07" db="EMBL/GenBank/DDBJ databases">
        <title>Complete genome sequence of the Lentzea guizhouensis DHS C013.</title>
        <authorList>
            <person name="Cao C."/>
        </authorList>
    </citation>
    <scope>NUCLEOTIDE SEQUENCE [LARGE SCALE GENOMIC DNA]</scope>
    <source>
        <strain evidence="2 3">DHS C013</strain>
    </source>
</reference>
<dbReference type="STRING" id="1586287.BBK82_32670"/>